<dbReference type="EMBL" id="CAJNOE010000041">
    <property type="protein sequence ID" value="CAF0793640.1"/>
    <property type="molecule type" value="Genomic_DNA"/>
</dbReference>
<dbReference type="GO" id="GO:0046872">
    <property type="term" value="F:metal ion binding"/>
    <property type="evidence" value="ECO:0007669"/>
    <property type="project" value="UniProtKB-KW"/>
</dbReference>
<dbReference type="EMBL" id="CAJOAY010002590">
    <property type="protein sequence ID" value="CAF3964412.1"/>
    <property type="molecule type" value="Genomic_DNA"/>
</dbReference>
<keyword evidence="8" id="KW-0503">Monooxygenase</keyword>
<dbReference type="Gene3D" id="2.70.50.70">
    <property type="match status" value="1"/>
</dbReference>
<evidence type="ECO:0000256" key="4">
    <source>
        <dbReference type="ARBA" id="ARBA00022723"/>
    </source>
</evidence>
<dbReference type="Proteomes" id="UP000663881">
    <property type="component" value="Unassembled WGS sequence"/>
</dbReference>
<evidence type="ECO:0000256" key="9">
    <source>
        <dbReference type="ARBA" id="ARBA00023157"/>
    </source>
</evidence>
<evidence type="ECO:0000313" key="14">
    <source>
        <dbReference type="EMBL" id="CAF3964412.1"/>
    </source>
</evidence>
<keyword evidence="4" id="KW-0479">Metal-binding</keyword>
<dbReference type="Pfam" id="PF22810">
    <property type="entry name" value="LPMO_AA14"/>
    <property type="match status" value="1"/>
</dbReference>
<dbReference type="Proteomes" id="UP000663868">
    <property type="component" value="Unassembled WGS sequence"/>
</dbReference>
<evidence type="ECO:0000256" key="3">
    <source>
        <dbReference type="ARBA" id="ARBA00022525"/>
    </source>
</evidence>
<comment type="similarity">
    <text evidence="11">Belongs to the polysaccharide monooxygenase AA14 family.</text>
</comment>
<comment type="caution">
    <text evidence="12">The sequence shown here is derived from an EMBL/GenBank/DDBJ whole genome shotgun (WGS) entry which is preliminary data.</text>
</comment>
<comment type="subcellular location">
    <subcellularLocation>
        <location evidence="2">Secreted</location>
    </subcellularLocation>
</comment>
<keyword evidence="3" id="KW-0964">Secreted</keyword>
<keyword evidence="7" id="KW-0186">Copper</keyword>
<accession>A0A813SDI2</accession>
<gene>
    <name evidence="12" type="ORF">IZO911_LOCUS6539</name>
    <name evidence="13" type="ORF">KXQ929_LOCUS13604</name>
    <name evidence="14" type="ORF">OKA104_LOCUS27724</name>
</gene>
<dbReference type="GO" id="GO:0004497">
    <property type="term" value="F:monooxygenase activity"/>
    <property type="evidence" value="ECO:0007669"/>
    <property type="project" value="UniProtKB-KW"/>
</dbReference>
<dbReference type="GO" id="GO:0005576">
    <property type="term" value="C:extracellular region"/>
    <property type="evidence" value="ECO:0007669"/>
    <property type="project" value="UniProtKB-SubCell"/>
</dbReference>
<evidence type="ECO:0000256" key="5">
    <source>
        <dbReference type="ARBA" id="ARBA00022729"/>
    </source>
</evidence>
<comment type="cofactor">
    <cofactor evidence="1">
        <name>Cu(2+)</name>
        <dbReference type="ChEBI" id="CHEBI:29036"/>
    </cofactor>
</comment>
<evidence type="ECO:0000313" key="13">
    <source>
        <dbReference type="EMBL" id="CAF3740118.1"/>
    </source>
</evidence>
<sequence>MYCMRGLPGKEDWNNNIPVSPQYMLTQRDWWFQHERGCDKAPPLDGHFLELPAGGSFTVEIATNRAFTTFGVNPNFDGYFGGNQNPVRSDEGCVVDPNLHTFNQSSAPGTVFAISYENSIDKVTPENLVAFTVRYNTPWQRVTSYDVPKDLPHCPLGGCTCAWGWIPMGCGQPNMYMQGHKCMVTGTTSTRKLAVAKPPVYCEDDSSKCVKGAKQMIFYQQLTGNNVFNPPKMPTYNARMGFSDGAQNDIFE</sequence>
<keyword evidence="6" id="KW-0560">Oxidoreductase</keyword>
<protein>
    <submittedName>
        <fullName evidence="12">Uncharacterized protein</fullName>
    </submittedName>
</protein>
<evidence type="ECO:0000256" key="2">
    <source>
        <dbReference type="ARBA" id="ARBA00004613"/>
    </source>
</evidence>
<organism evidence="12 15">
    <name type="scientific">Adineta steineri</name>
    <dbReference type="NCBI Taxonomy" id="433720"/>
    <lineage>
        <taxon>Eukaryota</taxon>
        <taxon>Metazoa</taxon>
        <taxon>Spiralia</taxon>
        <taxon>Gnathifera</taxon>
        <taxon>Rotifera</taxon>
        <taxon>Eurotatoria</taxon>
        <taxon>Bdelloidea</taxon>
        <taxon>Adinetida</taxon>
        <taxon>Adinetidae</taxon>
        <taxon>Adineta</taxon>
    </lineage>
</organism>
<evidence type="ECO:0000256" key="6">
    <source>
        <dbReference type="ARBA" id="ARBA00023002"/>
    </source>
</evidence>
<name>A0A813SDI2_9BILA</name>
<keyword evidence="10" id="KW-0325">Glycoprotein</keyword>
<evidence type="ECO:0000256" key="7">
    <source>
        <dbReference type="ARBA" id="ARBA00023008"/>
    </source>
</evidence>
<dbReference type="EMBL" id="CAJOBB010000733">
    <property type="protein sequence ID" value="CAF3740118.1"/>
    <property type="molecule type" value="Genomic_DNA"/>
</dbReference>
<evidence type="ECO:0000313" key="15">
    <source>
        <dbReference type="Proteomes" id="UP000663860"/>
    </source>
</evidence>
<dbReference type="Proteomes" id="UP000663860">
    <property type="component" value="Unassembled WGS sequence"/>
</dbReference>
<dbReference type="AlphaFoldDB" id="A0A813SDI2"/>
<keyword evidence="5" id="KW-0732">Signal</keyword>
<evidence type="ECO:0000256" key="11">
    <source>
        <dbReference type="ARBA" id="ARBA00046340"/>
    </source>
</evidence>
<dbReference type="InterPro" id="IPR054497">
    <property type="entry name" value="LPMO_AA14"/>
</dbReference>
<proteinExistence type="inferred from homology"/>
<evidence type="ECO:0000256" key="1">
    <source>
        <dbReference type="ARBA" id="ARBA00001973"/>
    </source>
</evidence>
<evidence type="ECO:0000256" key="8">
    <source>
        <dbReference type="ARBA" id="ARBA00023033"/>
    </source>
</evidence>
<keyword evidence="9" id="KW-1015">Disulfide bond</keyword>
<evidence type="ECO:0000313" key="12">
    <source>
        <dbReference type="EMBL" id="CAF0793640.1"/>
    </source>
</evidence>
<evidence type="ECO:0000256" key="10">
    <source>
        <dbReference type="ARBA" id="ARBA00023180"/>
    </source>
</evidence>
<reference evidence="12" key="1">
    <citation type="submission" date="2021-02" db="EMBL/GenBank/DDBJ databases">
        <authorList>
            <person name="Nowell W R."/>
        </authorList>
    </citation>
    <scope>NUCLEOTIDE SEQUENCE</scope>
</reference>